<dbReference type="PANTHER" id="PTHR42934:SF2">
    <property type="entry name" value="GLYCOLATE OXIDASE SUBUNIT GLCD"/>
    <property type="match status" value="1"/>
</dbReference>
<dbReference type="GO" id="GO:0016491">
    <property type="term" value="F:oxidoreductase activity"/>
    <property type="evidence" value="ECO:0007669"/>
    <property type="project" value="UniProtKB-KW"/>
</dbReference>
<protein>
    <submittedName>
        <fullName evidence="7">Glycolate oxidase</fullName>
    </submittedName>
</protein>
<comment type="similarity">
    <text evidence="2">Belongs to the FAD-binding oxidoreductase/transferase type 4 family.</text>
</comment>
<dbReference type="OrthoDB" id="9767256at2"/>
<dbReference type="InterPro" id="IPR036318">
    <property type="entry name" value="FAD-bd_PCMH-like_sf"/>
</dbReference>
<dbReference type="EMBL" id="BDCO01000002">
    <property type="protein sequence ID" value="GAT32920.1"/>
    <property type="molecule type" value="Genomic_DNA"/>
</dbReference>
<dbReference type="InterPro" id="IPR016164">
    <property type="entry name" value="FAD-linked_Oxase-like_C"/>
</dbReference>
<dbReference type="Gene3D" id="3.30.70.2740">
    <property type="match status" value="1"/>
</dbReference>
<dbReference type="Proteomes" id="UP000076023">
    <property type="component" value="Unassembled WGS sequence"/>
</dbReference>
<evidence type="ECO:0000256" key="4">
    <source>
        <dbReference type="ARBA" id="ARBA00022827"/>
    </source>
</evidence>
<evidence type="ECO:0000259" key="6">
    <source>
        <dbReference type="PROSITE" id="PS51387"/>
    </source>
</evidence>
<dbReference type="InterPro" id="IPR051914">
    <property type="entry name" value="FAD-linked_OxidoTrans_Type4"/>
</dbReference>
<dbReference type="STRING" id="690879.TSACC_21323"/>
<dbReference type="Pfam" id="PF02913">
    <property type="entry name" value="FAD-oxidase_C"/>
    <property type="match status" value="1"/>
</dbReference>
<dbReference type="InterPro" id="IPR016166">
    <property type="entry name" value="FAD-bd_PCMH"/>
</dbReference>
<dbReference type="Pfam" id="PF01565">
    <property type="entry name" value="FAD_binding_4"/>
    <property type="match status" value="1"/>
</dbReference>
<dbReference type="Gene3D" id="1.10.45.10">
    <property type="entry name" value="Vanillyl-alcohol Oxidase, Chain A, domain 4"/>
    <property type="match status" value="1"/>
</dbReference>
<dbReference type="PROSITE" id="PS51387">
    <property type="entry name" value="FAD_PCMH"/>
    <property type="match status" value="1"/>
</dbReference>
<comment type="cofactor">
    <cofactor evidence="1">
        <name>FAD</name>
        <dbReference type="ChEBI" id="CHEBI:57692"/>
    </cofactor>
</comment>
<dbReference type="SUPFAM" id="SSF55103">
    <property type="entry name" value="FAD-linked oxidases, C-terminal domain"/>
    <property type="match status" value="1"/>
</dbReference>
<keyword evidence="5" id="KW-0560">Oxidoreductase</keyword>
<reference evidence="8" key="1">
    <citation type="journal article" date="2017" name="Genome Announc.">
        <title>Draft Genome Sequence of Terrimicrobium sacchariphilum NM-5T, a Facultative Anaerobic Soil Bacterium of the Class Spartobacteria.</title>
        <authorList>
            <person name="Qiu Y.L."/>
            <person name="Tourlousse D.M."/>
            <person name="Matsuura N."/>
            <person name="Ohashi A."/>
            <person name="Sekiguchi Y."/>
        </authorList>
    </citation>
    <scope>NUCLEOTIDE SEQUENCE [LARGE SCALE GENOMIC DNA]</scope>
    <source>
        <strain evidence="8">NM-5</strain>
    </source>
</reference>
<gene>
    <name evidence="7" type="ORF">TSACC_21323</name>
</gene>
<dbReference type="InterPro" id="IPR016171">
    <property type="entry name" value="Vanillyl_alc_oxidase_C-sub2"/>
</dbReference>
<evidence type="ECO:0000256" key="2">
    <source>
        <dbReference type="ARBA" id="ARBA00008000"/>
    </source>
</evidence>
<keyword evidence="3" id="KW-0285">Flavoprotein</keyword>
<sequence>MNTDLRESLQREFPHLEFLHEKEDLIPYSFDGTAAHYSQAELVVFPKTTEDVSRLVRFASDRSVPIVTRGSGSGLSGGSLPIPGGLIVCLSKMDRILEVDTKNLCLRAEAGAITAQIAQAADAAGLFYPPDPGSMRISTIGGNIAENSGGLRGLKYGVTRDYVMGLEVVLASGEVIFTGSKCVKDVAGYSLRDLFIGSEGTLGIVTQVVLKLIPKPQARRTLLAIYNKMEDAAETVSAIIAAKIIPCTLEFLDAMTINSVEDYAKVGLPRDAAAILLMETDGPSGAVEDEAAKMADLARQHHAREVKIAQTAEESFQLAEARRAAFSALARVAPTTILEDATVPRSELARTVKFIQETADRYGLKVGTFGHMGDGNLHPTFLTNEKNEEEMHRVESAMKDIFDFAVGLGGTITGEHGVGVAKKPFLAKALGDLNISVMRQVKKSFDPKGILNPGKIFDL</sequence>
<keyword evidence="8" id="KW-1185">Reference proteome</keyword>
<proteinExistence type="inferred from homology"/>
<dbReference type="FunFam" id="1.10.45.10:FF:000001">
    <property type="entry name" value="D-lactate dehydrogenase mitochondrial"/>
    <property type="match status" value="1"/>
</dbReference>
<keyword evidence="4" id="KW-0274">FAD</keyword>
<dbReference type="GO" id="GO:0071949">
    <property type="term" value="F:FAD binding"/>
    <property type="evidence" value="ECO:0007669"/>
    <property type="project" value="InterPro"/>
</dbReference>
<dbReference type="FunCoup" id="A0A146G5P0">
    <property type="interactions" value="440"/>
</dbReference>
<feature type="domain" description="FAD-binding PCMH-type" evidence="6">
    <location>
        <begin position="36"/>
        <end position="215"/>
    </location>
</feature>
<evidence type="ECO:0000313" key="7">
    <source>
        <dbReference type="EMBL" id="GAT32920.1"/>
    </source>
</evidence>
<evidence type="ECO:0000256" key="5">
    <source>
        <dbReference type="ARBA" id="ARBA00023002"/>
    </source>
</evidence>
<dbReference type="SUPFAM" id="SSF56176">
    <property type="entry name" value="FAD-binding/transporter-associated domain-like"/>
    <property type="match status" value="1"/>
</dbReference>
<comment type="caution">
    <text evidence="7">The sequence shown here is derived from an EMBL/GenBank/DDBJ whole genome shotgun (WGS) entry which is preliminary data.</text>
</comment>
<dbReference type="FunFam" id="3.30.70.2740:FF:000001">
    <property type="entry name" value="D-lactate dehydrogenase mitochondrial"/>
    <property type="match status" value="1"/>
</dbReference>
<dbReference type="RefSeq" id="WP_075078718.1">
    <property type="nucleotide sequence ID" value="NZ_BDCO01000002.1"/>
</dbReference>
<dbReference type="Gene3D" id="3.30.465.10">
    <property type="match status" value="1"/>
</dbReference>
<dbReference type="InterPro" id="IPR004113">
    <property type="entry name" value="FAD-bd_oxidored_4_C"/>
</dbReference>
<dbReference type="PANTHER" id="PTHR42934">
    <property type="entry name" value="GLYCOLATE OXIDASE SUBUNIT GLCD"/>
    <property type="match status" value="1"/>
</dbReference>
<dbReference type="AlphaFoldDB" id="A0A146G5P0"/>
<dbReference type="InParanoid" id="A0A146G5P0"/>
<organism evidence="7 8">
    <name type="scientific">Terrimicrobium sacchariphilum</name>
    <dbReference type="NCBI Taxonomy" id="690879"/>
    <lineage>
        <taxon>Bacteria</taxon>
        <taxon>Pseudomonadati</taxon>
        <taxon>Verrucomicrobiota</taxon>
        <taxon>Terrimicrobiia</taxon>
        <taxon>Terrimicrobiales</taxon>
        <taxon>Terrimicrobiaceae</taxon>
        <taxon>Terrimicrobium</taxon>
    </lineage>
</organism>
<evidence type="ECO:0000313" key="8">
    <source>
        <dbReference type="Proteomes" id="UP000076023"/>
    </source>
</evidence>
<name>A0A146G5P0_TERSA</name>
<evidence type="ECO:0000256" key="3">
    <source>
        <dbReference type="ARBA" id="ARBA00022630"/>
    </source>
</evidence>
<accession>A0A146G5P0</accession>
<evidence type="ECO:0000256" key="1">
    <source>
        <dbReference type="ARBA" id="ARBA00001974"/>
    </source>
</evidence>
<dbReference type="InterPro" id="IPR016169">
    <property type="entry name" value="FAD-bd_PCMH_sub2"/>
</dbReference>
<dbReference type="InterPro" id="IPR006094">
    <property type="entry name" value="Oxid_FAD_bind_N"/>
</dbReference>